<proteinExistence type="predicted"/>
<dbReference type="PANTHER" id="PTHR39185:SF1">
    <property type="entry name" value="SWARMING MOTILITY PROTEIN SWRD"/>
    <property type="match status" value="1"/>
</dbReference>
<dbReference type="Proteomes" id="UP000279911">
    <property type="component" value="Unassembled WGS sequence"/>
</dbReference>
<evidence type="ECO:0000313" key="2">
    <source>
        <dbReference type="Proteomes" id="UP000279911"/>
    </source>
</evidence>
<comment type="caution">
    <text evidence="1">The sequence shown here is derived from an EMBL/GenBank/DDBJ whole genome shotgun (WGS) entry which is preliminary data.</text>
</comment>
<dbReference type="InterPro" id="IPR009384">
    <property type="entry name" value="SwrD-like"/>
</dbReference>
<dbReference type="PANTHER" id="PTHR39185">
    <property type="entry name" value="SWARMING MOTILITY PROTEIN SWRD"/>
    <property type="match status" value="1"/>
</dbReference>
<gene>
    <name evidence="1" type="ORF">EJA10_06015</name>
</gene>
<evidence type="ECO:0000313" key="1">
    <source>
        <dbReference type="EMBL" id="RSD28017.1"/>
    </source>
</evidence>
<protein>
    <recommendedName>
        <fullName evidence="3">Flagellar protein FlbD</fullName>
    </recommendedName>
</protein>
<evidence type="ECO:0008006" key="3">
    <source>
        <dbReference type="Google" id="ProtNLM"/>
    </source>
</evidence>
<dbReference type="STRING" id="285983.UB32_13400"/>
<sequence>MISVTKLNGKSFSINSIFIETVEAFPDTTITLTNGRKYVVKESEAEVNNMIKEFYQSVGLLGGRVLEERDHEEQ</sequence>
<dbReference type="EMBL" id="RSFW01000009">
    <property type="protein sequence ID" value="RSD28017.1"/>
    <property type="molecule type" value="Genomic_DNA"/>
</dbReference>
<name>A0A427TUI0_9BACI</name>
<reference evidence="2" key="1">
    <citation type="submission" date="2018-12" db="EMBL/GenBank/DDBJ databases">
        <title>Bacillus chawlae sp. nov., Bacillus glennii sp. nov., and Bacillus saganii sp. nov. Isolated from the Vehicle Assembly Building at Kennedy Space Center where the Viking Spacecraft were Assembled.</title>
        <authorList>
            <person name="Seuylemezian A."/>
            <person name="Vaishampayan P."/>
        </authorList>
    </citation>
    <scope>NUCLEOTIDE SEQUENCE [LARGE SCALE GENOMIC DNA]</scope>
    <source>
        <strain evidence="2">DSM 13966</strain>
    </source>
</reference>
<dbReference type="Pfam" id="PF06289">
    <property type="entry name" value="FlbD"/>
    <property type="match status" value="1"/>
</dbReference>
<accession>A0A427TUI0</accession>
<organism evidence="1 2">
    <name type="scientific">Mesobacillus subterraneus</name>
    <dbReference type="NCBI Taxonomy" id="285983"/>
    <lineage>
        <taxon>Bacteria</taxon>
        <taxon>Bacillati</taxon>
        <taxon>Bacillota</taxon>
        <taxon>Bacilli</taxon>
        <taxon>Bacillales</taxon>
        <taxon>Bacillaceae</taxon>
        <taxon>Mesobacillus</taxon>
    </lineage>
</organism>
<dbReference type="OrthoDB" id="9799862at2"/>
<dbReference type="RefSeq" id="WP_125479111.1">
    <property type="nucleotide sequence ID" value="NZ_RSFW01000009.1"/>
</dbReference>
<dbReference type="AlphaFoldDB" id="A0A427TUI0"/>